<dbReference type="OrthoDB" id="4366798at2759"/>
<accession>F9FGX1</accession>
<comment type="caution">
    <text evidence="2">The sequence shown here is derived from an EMBL/GenBank/DDBJ whole genome shotgun (WGS) entry which is preliminary data.</text>
</comment>
<proteinExistence type="predicted"/>
<dbReference type="STRING" id="660025.F9FGX1"/>
<gene>
    <name evidence="2" type="ORF">FOXB_05650</name>
</gene>
<organism evidence="2">
    <name type="scientific">Fusarium oxysporum (strain Fo5176)</name>
    <name type="common">Fusarium vascular wilt</name>
    <dbReference type="NCBI Taxonomy" id="660025"/>
    <lineage>
        <taxon>Eukaryota</taxon>
        <taxon>Fungi</taxon>
        <taxon>Dikarya</taxon>
        <taxon>Ascomycota</taxon>
        <taxon>Pezizomycotina</taxon>
        <taxon>Sordariomycetes</taxon>
        <taxon>Hypocreomycetidae</taxon>
        <taxon>Hypocreales</taxon>
        <taxon>Nectriaceae</taxon>
        <taxon>Fusarium</taxon>
        <taxon>Fusarium oxysporum species complex</taxon>
    </lineage>
</organism>
<name>F9FGX1_FUSOF</name>
<feature type="compositionally biased region" description="Basic and acidic residues" evidence="1">
    <location>
        <begin position="416"/>
        <end position="433"/>
    </location>
</feature>
<dbReference type="EMBL" id="AFQF01001781">
    <property type="protein sequence ID" value="EGU83868.1"/>
    <property type="molecule type" value="Genomic_DNA"/>
</dbReference>
<feature type="compositionally biased region" description="Basic residues" evidence="1">
    <location>
        <begin position="443"/>
        <end position="454"/>
    </location>
</feature>
<dbReference type="AlphaFoldDB" id="F9FGX1"/>
<evidence type="ECO:0000313" key="2">
    <source>
        <dbReference type="EMBL" id="EGU83868.1"/>
    </source>
</evidence>
<feature type="region of interest" description="Disordered" evidence="1">
    <location>
        <begin position="293"/>
        <end position="383"/>
    </location>
</feature>
<feature type="compositionally biased region" description="Acidic residues" evidence="1">
    <location>
        <begin position="329"/>
        <end position="350"/>
    </location>
</feature>
<sequence length="454" mass="52330">MSFGRTRGLWVAGGQAHPEIWVWLLPPRTCRILFLVTPASKTLTIITHNQNPNPPEESQKSPTNTLLTHQFRLPRALDPRIPGHSYWTLSSIPQPFHHHNLSTSTDCDLDMDDPGWSWPAWKFGMKRDDLFHTLHEKYNTFTFNLQDPEAFHHDVYEISRDADTVDDFHRLLDERKQQRIHELHESLESLAVEIIANPKLMDSEHWQYALQLFRTKSFDSIVRYFASYLPEQYLDHNDRDHDAISIASLSSFSETNSVKTESTTASSVDDASSFFDDEPILTKGPLSIHTDIRPSSLVHDEDETSQFDDGDFAVASDSDCAESQSSLDVMDDGEQSNDKYEDDLEEEDDFPTTQFPEDASDGCDFYDDTPNFDDTPTPRQESIAPCYIEYKSVAAWRIPSPRRSPSPSPRSHHPYRREGSSLKDIRRSPEESMSKIQKPMHEQRKRPAFRKRLD</sequence>
<evidence type="ECO:0000256" key="1">
    <source>
        <dbReference type="SAM" id="MobiDB-lite"/>
    </source>
</evidence>
<reference evidence="2" key="1">
    <citation type="journal article" date="2012" name="Mol. Plant Microbe Interact.">
        <title>A highly conserved effector in Fusarium oxysporum is required for full virulence on Arabidopsis.</title>
        <authorList>
            <person name="Thatcher L.F."/>
            <person name="Gardiner D.M."/>
            <person name="Kazan K."/>
            <person name="Manners J."/>
        </authorList>
    </citation>
    <scope>NUCLEOTIDE SEQUENCE [LARGE SCALE GENOMIC DNA]</scope>
    <source>
        <strain evidence="2">Fo5176</strain>
    </source>
</reference>
<feature type="compositionally biased region" description="Acidic residues" evidence="1">
    <location>
        <begin position="300"/>
        <end position="311"/>
    </location>
</feature>
<feature type="compositionally biased region" description="Acidic residues" evidence="1">
    <location>
        <begin position="358"/>
        <end position="371"/>
    </location>
</feature>
<protein>
    <submittedName>
        <fullName evidence="2">Uncharacterized protein</fullName>
    </submittedName>
</protein>
<feature type="region of interest" description="Disordered" evidence="1">
    <location>
        <begin position="397"/>
        <end position="454"/>
    </location>
</feature>